<proteinExistence type="predicted"/>
<name>A0A1D8TW44_9CYAN</name>
<evidence type="ECO:0000256" key="1">
    <source>
        <dbReference type="ARBA" id="ARBA00022679"/>
    </source>
</evidence>
<dbReference type="InterPro" id="IPR005702">
    <property type="entry name" value="Wzc-like_C"/>
</dbReference>
<evidence type="ECO:0000259" key="9">
    <source>
        <dbReference type="Pfam" id="PF13614"/>
    </source>
</evidence>
<keyword evidence="1" id="KW-0808">Transferase</keyword>
<feature type="compositionally biased region" description="Polar residues" evidence="7">
    <location>
        <begin position="707"/>
        <end position="722"/>
    </location>
</feature>
<feature type="coiled-coil region" evidence="6">
    <location>
        <begin position="206"/>
        <end position="266"/>
    </location>
</feature>
<keyword evidence="5" id="KW-0829">Tyrosine-protein kinase</keyword>
<gene>
    <name evidence="10" type="ORF">BJP34_22675</name>
</gene>
<evidence type="ECO:0000256" key="8">
    <source>
        <dbReference type="SAM" id="Phobius"/>
    </source>
</evidence>
<evidence type="ECO:0000256" key="5">
    <source>
        <dbReference type="ARBA" id="ARBA00023137"/>
    </source>
</evidence>
<keyword evidence="6" id="KW-0175">Coiled coil</keyword>
<dbReference type="SUPFAM" id="SSF52540">
    <property type="entry name" value="P-loop containing nucleoside triphosphate hydrolases"/>
    <property type="match status" value="1"/>
</dbReference>
<evidence type="ECO:0000313" key="11">
    <source>
        <dbReference type="Proteomes" id="UP000177870"/>
    </source>
</evidence>
<feature type="transmembrane region" description="Helical" evidence="8">
    <location>
        <begin position="419"/>
        <end position="440"/>
    </location>
</feature>
<sequence length="722" mass="79201">MTPPFVTRYLIALNQHKLIGFATFFLITGISGIVAIQPTPAPIYRAEGRLVYTTPVKVFSQTGVQISEQGKQRATPETLLADNVVKEVAAGMQVSSKDIVKNTVVKLPKPEGPQFISVIYRDKNKEISATIVQMLMEKMVKQSRFINTAQLRRIIEVIEERLPKAEQELREAEQKLEQYDRVQGPALFAAQDGTLVGGITGSQQQQRSLEIQLEGVEAQYSSLIERLGLTPDQAYTSSALSADPIIASLRAQILDTETQMELLKGQLRPQHPTMIELRKQQQTYETLLQERAGEVLGGNGFTSPLPSQIRQDSTLDPARQALANQLVALQTQREALQRQLAATERTEQELRQQYQQLPNKQLERGRLAQQVAFKQEFYNRLQAALADSKIAEAETESSLAIAGIAEPRALQAQTASNPIVTLAIGGVIGIVVGAGVILLLSTLDNTLYTPEDVKPILRDNGVPLLGDLPTIGLKSYRGEAAIITQPEALELEFYERFRTNLRLREEPAVKVVLVTSTAGNEGKTIVAYNLAIASAQAGMRTLLVEGDLRSHSVAQSQDVIHLMDAPLEPLRFYGSKSECIHLAQDFENLSILPSLGPLRKAAGILESSEMKHLLEDARGRFDFVVVDSPSLSRCNDALLLQPFTDGIVLVTRPGYTQGSILSQVIEELDENEVLLGAVINDIKQLQPPVPVDTGRGYPTVDAPVAQTPAQNHKVTSGVGSRE</sequence>
<keyword evidence="8" id="KW-0812">Transmembrane</keyword>
<dbReference type="InterPro" id="IPR025669">
    <property type="entry name" value="AAA_dom"/>
</dbReference>
<evidence type="ECO:0000256" key="4">
    <source>
        <dbReference type="ARBA" id="ARBA00022840"/>
    </source>
</evidence>
<dbReference type="Proteomes" id="UP000177870">
    <property type="component" value="Chromosome"/>
</dbReference>
<feature type="coiled-coil region" evidence="6">
    <location>
        <begin position="319"/>
        <end position="353"/>
    </location>
</feature>
<keyword evidence="4" id="KW-0067">ATP-binding</keyword>
<keyword evidence="8" id="KW-0472">Membrane</keyword>
<accession>A0A1D8TW44</accession>
<dbReference type="PANTHER" id="PTHR32309:SF31">
    <property type="entry name" value="CAPSULAR EXOPOLYSACCHARIDE FAMILY"/>
    <property type="match status" value="1"/>
</dbReference>
<feature type="domain" description="AAA" evidence="9">
    <location>
        <begin position="510"/>
        <end position="653"/>
    </location>
</feature>
<evidence type="ECO:0000313" key="10">
    <source>
        <dbReference type="EMBL" id="AOX01867.1"/>
    </source>
</evidence>
<evidence type="ECO:0000256" key="7">
    <source>
        <dbReference type="SAM" id="MobiDB-lite"/>
    </source>
</evidence>
<evidence type="ECO:0000256" key="2">
    <source>
        <dbReference type="ARBA" id="ARBA00022741"/>
    </source>
</evidence>
<evidence type="ECO:0000256" key="3">
    <source>
        <dbReference type="ARBA" id="ARBA00022777"/>
    </source>
</evidence>
<keyword evidence="8" id="KW-1133">Transmembrane helix</keyword>
<feature type="transmembrane region" description="Helical" evidence="8">
    <location>
        <begin position="18"/>
        <end position="36"/>
    </location>
</feature>
<dbReference type="KEGG" id="mpro:BJP34_22675"/>
<feature type="region of interest" description="Disordered" evidence="7">
    <location>
        <begin position="701"/>
        <end position="722"/>
    </location>
</feature>
<keyword evidence="3" id="KW-0418">Kinase</keyword>
<feature type="coiled-coil region" evidence="6">
    <location>
        <begin position="148"/>
        <end position="182"/>
    </location>
</feature>
<dbReference type="CDD" id="cd05387">
    <property type="entry name" value="BY-kinase"/>
    <property type="match status" value="1"/>
</dbReference>
<dbReference type="InterPro" id="IPR050445">
    <property type="entry name" value="Bact_polysacc_biosynth/exp"/>
</dbReference>
<dbReference type="InterPro" id="IPR027417">
    <property type="entry name" value="P-loop_NTPase"/>
</dbReference>
<dbReference type="OrthoDB" id="9758283at2"/>
<reference evidence="11" key="1">
    <citation type="submission" date="2016-10" db="EMBL/GenBank/DDBJ databases">
        <title>Comparative genomics uncovers the prolific and rare metabolic potential of the cyanobacterial genus Moorea.</title>
        <authorList>
            <person name="Leao T."/>
            <person name="Castelao G."/>
            <person name="Korobeynikov A."/>
            <person name="Monroe E.A."/>
            <person name="Podell S."/>
            <person name="Glukhov E."/>
            <person name="Allen E."/>
            <person name="Gerwick W.H."/>
            <person name="Gerwick L."/>
        </authorList>
    </citation>
    <scope>NUCLEOTIDE SEQUENCE [LARGE SCALE GENOMIC DNA]</scope>
    <source>
        <strain evidence="11">PAL-8-15-08-1</strain>
    </source>
</reference>
<organism evidence="10 11">
    <name type="scientific">Moorena producens PAL-8-15-08-1</name>
    <dbReference type="NCBI Taxonomy" id="1458985"/>
    <lineage>
        <taxon>Bacteria</taxon>
        <taxon>Bacillati</taxon>
        <taxon>Cyanobacteriota</taxon>
        <taxon>Cyanophyceae</taxon>
        <taxon>Coleofasciculales</taxon>
        <taxon>Coleofasciculaceae</taxon>
        <taxon>Moorena</taxon>
    </lineage>
</organism>
<dbReference type="EMBL" id="CP017599">
    <property type="protein sequence ID" value="AOX01867.1"/>
    <property type="molecule type" value="Genomic_DNA"/>
</dbReference>
<keyword evidence="2" id="KW-0547">Nucleotide-binding</keyword>
<dbReference type="STRING" id="1458985.BJP34_22675"/>
<dbReference type="Gene3D" id="3.40.50.300">
    <property type="entry name" value="P-loop containing nucleotide triphosphate hydrolases"/>
    <property type="match status" value="1"/>
</dbReference>
<dbReference type="RefSeq" id="WP_070394299.1">
    <property type="nucleotide sequence ID" value="NZ_CP017599.1"/>
</dbReference>
<dbReference type="PANTHER" id="PTHR32309">
    <property type="entry name" value="TYROSINE-PROTEIN KINASE"/>
    <property type="match status" value="1"/>
</dbReference>
<protein>
    <submittedName>
        <fullName evidence="10">Lipopolysaccharide biosynthesis</fullName>
    </submittedName>
</protein>
<dbReference type="Pfam" id="PF13614">
    <property type="entry name" value="AAA_31"/>
    <property type="match status" value="1"/>
</dbReference>
<dbReference type="AlphaFoldDB" id="A0A1D8TW44"/>
<evidence type="ECO:0000256" key="6">
    <source>
        <dbReference type="SAM" id="Coils"/>
    </source>
</evidence>